<gene>
    <name evidence="1" type="ORF">UFOVP37_6</name>
</gene>
<sequence>MRDFAQGLIDGLDKTTKSGFAEALLIAISDLKNKDGLRVRLTLGDDFEEHIGYVKQIAEMMVKEQP</sequence>
<evidence type="ECO:0000313" key="1">
    <source>
        <dbReference type="EMBL" id="CAB4122377.1"/>
    </source>
</evidence>
<protein>
    <submittedName>
        <fullName evidence="1">Uncharacterized protein</fullName>
    </submittedName>
</protein>
<accession>A0A6J5KNF7</accession>
<name>A0A6J5KNF7_9CAUD</name>
<organism evidence="1">
    <name type="scientific">uncultured Caudovirales phage</name>
    <dbReference type="NCBI Taxonomy" id="2100421"/>
    <lineage>
        <taxon>Viruses</taxon>
        <taxon>Duplodnaviria</taxon>
        <taxon>Heunggongvirae</taxon>
        <taxon>Uroviricota</taxon>
        <taxon>Caudoviricetes</taxon>
        <taxon>Peduoviridae</taxon>
        <taxon>Maltschvirus</taxon>
        <taxon>Maltschvirus maltsch</taxon>
    </lineage>
</organism>
<dbReference type="EMBL" id="LR796163">
    <property type="protein sequence ID" value="CAB4122377.1"/>
    <property type="molecule type" value="Genomic_DNA"/>
</dbReference>
<proteinExistence type="predicted"/>
<reference evidence="1" key="1">
    <citation type="submission" date="2020-04" db="EMBL/GenBank/DDBJ databases">
        <authorList>
            <person name="Chiriac C."/>
            <person name="Salcher M."/>
            <person name="Ghai R."/>
            <person name="Kavagutti S V."/>
        </authorList>
    </citation>
    <scope>NUCLEOTIDE SEQUENCE</scope>
</reference>